<gene>
    <name evidence="2" type="ORF">NEZAVI_LOCUS6712</name>
</gene>
<reference evidence="2" key="1">
    <citation type="submission" date="2022-01" db="EMBL/GenBank/DDBJ databases">
        <authorList>
            <person name="King R."/>
        </authorList>
    </citation>
    <scope>NUCLEOTIDE SEQUENCE</scope>
</reference>
<dbReference type="Proteomes" id="UP001152798">
    <property type="component" value="Chromosome 3"/>
</dbReference>
<keyword evidence="3" id="KW-1185">Reference proteome</keyword>
<feature type="region of interest" description="Disordered" evidence="1">
    <location>
        <begin position="27"/>
        <end position="49"/>
    </location>
</feature>
<evidence type="ECO:0000256" key="1">
    <source>
        <dbReference type="SAM" id="MobiDB-lite"/>
    </source>
</evidence>
<name>A0A9P0H745_NEZVI</name>
<dbReference type="EMBL" id="OV725079">
    <property type="protein sequence ID" value="CAH1396695.1"/>
    <property type="molecule type" value="Genomic_DNA"/>
</dbReference>
<evidence type="ECO:0000313" key="2">
    <source>
        <dbReference type="EMBL" id="CAH1396695.1"/>
    </source>
</evidence>
<protein>
    <submittedName>
        <fullName evidence="2">Uncharacterized protein</fullName>
    </submittedName>
</protein>
<evidence type="ECO:0000313" key="3">
    <source>
        <dbReference type="Proteomes" id="UP001152798"/>
    </source>
</evidence>
<sequence>MAEDLGGCVLTTDRRLQQRKVELRGDDVRWSQLSPSGPPGRNSLQSELELQPPLISDRYHFHPVWPHKK</sequence>
<proteinExistence type="predicted"/>
<organism evidence="2 3">
    <name type="scientific">Nezara viridula</name>
    <name type="common">Southern green stink bug</name>
    <name type="synonym">Cimex viridulus</name>
    <dbReference type="NCBI Taxonomy" id="85310"/>
    <lineage>
        <taxon>Eukaryota</taxon>
        <taxon>Metazoa</taxon>
        <taxon>Ecdysozoa</taxon>
        <taxon>Arthropoda</taxon>
        <taxon>Hexapoda</taxon>
        <taxon>Insecta</taxon>
        <taxon>Pterygota</taxon>
        <taxon>Neoptera</taxon>
        <taxon>Paraneoptera</taxon>
        <taxon>Hemiptera</taxon>
        <taxon>Heteroptera</taxon>
        <taxon>Panheteroptera</taxon>
        <taxon>Pentatomomorpha</taxon>
        <taxon>Pentatomoidea</taxon>
        <taxon>Pentatomidae</taxon>
        <taxon>Pentatominae</taxon>
        <taxon>Nezara</taxon>
    </lineage>
</organism>
<accession>A0A9P0H745</accession>
<dbReference type="AlphaFoldDB" id="A0A9P0H745"/>